<dbReference type="Pfam" id="PF21168">
    <property type="entry name" value="FkbO_Hyg5-like_N"/>
    <property type="match status" value="1"/>
</dbReference>
<dbReference type="Gene3D" id="3.30.1330.40">
    <property type="entry name" value="RutC-like"/>
    <property type="match status" value="1"/>
</dbReference>
<dbReference type="SUPFAM" id="SSF55298">
    <property type="entry name" value="YjgF-like"/>
    <property type="match status" value="1"/>
</dbReference>
<comment type="caution">
    <text evidence="2">The sequence shown here is derived from an EMBL/GenBank/DDBJ whole genome shotgun (WGS) entry which is preliminary data.</text>
</comment>
<keyword evidence="2" id="KW-0456">Lyase</keyword>
<organism evidence="2 3">
    <name type="scientific">Panacagrimonas perspica</name>
    <dbReference type="NCBI Taxonomy" id="381431"/>
    <lineage>
        <taxon>Bacteria</taxon>
        <taxon>Pseudomonadati</taxon>
        <taxon>Pseudomonadota</taxon>
        <taxon>Gammaproteobacteria</taxon>
        <taxon>Nevskiales</taxon>
        <taxon>Nevskiaceae</taxon>
        <taxon>Panacagrimonas</taxon>
    </lineage>
</organism>
<evidence type="ECO:0000259" key="1">
    <source>
        <dbReference type="Pfam" id="PF21168"/>
    </source>
</evidence>
<feature type="domain" description="Chorismatase FkbO/Hyg5-like N-terminal" evidence="1">
    <location>
        <begin position="46"/>
        <end position="167"/>
    </location>
</feature>
<reference evidence="2 3" key="1">
    <citation type="submission" date="2019-03" db="EMBL/GenBank/DDBJ databases">
        <title>Genomic Encyclopedia of Type Strains, Phase IV (KMG-IV): sequencing the most valuable type-strain genomes for metagenomic binning, comparative biology and taxonomic classification.</title>
        <authorList>
            <person name="Goeker M."/>
        </authorList>
    </citation>
    <scope>NUCLEOTIDE SEQUENCE [LARGE SCALE GENOMIC DNA]</scope>
    <source>
        <strain evidence="2 3">DSM 26377</strain>
    </source>
</reference>
<dbReference type="AlphaFoldDB" id="A0A4R7P4R2"/>
<dbReference type="RefSeq" id="WP_133882180.1">
    <property type="nucleotide sequence ID" value="NZ_MWIN01000002.1"/>
</dbReference>
<dbReference type="InterPro" id="IPR035959">
    <property type="entry name" value="RutC-like_sf"/>
</dbReference>
<name>A0A4R7P4R2_9GAMM</name>
<evidence type="ECO:0000313" key="2">
    <source>
        <dbReference type="EMBL" id="TDU28648.1"/>
    </source>
</evidence>
<dbReference type="Proteomes" id="UP000295341">
    <property type="component" value="Unassembled WGS sequence"/>
</dbReference>
<dbReference type="GO" id="GO:0016829">
    <property type="term" value="F:lyase activity"/>
    <property type="evidence" value="ECO:0007669"/>
    <property type="project" value="UniProtKB-KW"/>
</dbReference>
<dbReference type="InterPro" id="IPR049368">
    <property type="entry name" value="FkbO_Hyg5-like_N"/>
</dbReference>
<sequence>MSPIPSPSVRLEHDASATLARFAFGDDADGDALGVPLVRLFGASYETWFASTAASAHEQDGLRIRQNGQWLIGELRVDAARSEDIEQAAFDAYTRLRAFITTSAYPQLLRVWNFFDRLNEGEGDAERYRRFCVGRHRAIAAPGFETQLPAATVIGGQTPGLVISFLAGREAGVQVENPRQTPAFRYPRDYGPISPSFSRATRIGSHLLVSGTAAVVGHATLHPGDAVAQIDEIDANVDALLEHAAAGQPGRWEAQALRLYVRRDADLPAVLPRVLERFGAEVPITVLRGDISRAGLVVEIEGVWTFLPA</sequence>
<protein>
    <submittedName>
        <fullName evidence="2">Chorismate lyase/3-hydroxybenzoate synthase</fullName>
    </submittedName>
</protein>
<proteinExistence type="predicted"/>
<gene>
    <name evidence="2" type="ORF">DFR24_3023</name>
</gene>
<evidence type="ECO:0000313" key="3">
    <source>
        <dbReference type="Proteomes" id="UP000295341"/>
    </source>
</evidence>
<keyword evidence="3" id="KW-1185">Reference proteome</keyword>
<dbReference type="EMBL" id="SOBT01000009">
    <property type="protein sequence ID" value="TDU28648.1"/>
    <property type="molecule type" value="Genomic_DNA"/>
</dbReference>
<dbReference type="OrthoDB" id="1114505at2"/>
<accession>A0A4R7P4R2</accession>